<protein>
    <submittedName>
        <fullName evidence="2">Putative ATP-grasp superfamily ATP-dependent carboligase</fullName>
    </submittedName>
</protein>
<dbReference type="AlphaFoldDB" id="A0A7X0MXM5"/>
<dbReference type="InParanoid" id="A0A7X0MXM5"/>
<keyword evidence="1" id="KW-1133">Transmembrane helix</keyword>
<reference evidence="2 3" key="1">
    <citation type="submission" date="2020-08" db="EMBL/GenBank/DDBJ databases">
        <title>Genomic Encyclopedia of Type Strains, Phase IV (KMG-IV): sequencing the most valuable type-strain genomes for metagenomic binning, comparative biology and taxonomic classification.</title>
        <authorList>
            <person name="Goeker M."/>
        </authorList>
    </citation>
    <scope>NUCLEOTIDE SEQUENCE [LARGE SCALE GENOMIC DNA]</scope>
    <source>
        <strain evidence="2 3">DSM 22368</strain>
    </source>
</reference>
<dbReference type="RefSeq" id="WP_166843365.1">
    <property type="nucleotide sequence ID" value="NZ_JAAONY010000004.1"/>
</dbReference>
<dbReference type="Pfam" id="PF11804">
    <property type="entry name" value="DUF3325"/>
    <property type="match status" value="1"/>
</dbReference>
<dbReference type="GO" id="GO:0016874">
    <property type="term" value="F:ligase activity"/>
    <property type="evidence" value="ECO:0007669"/>
    <property type="project" value="UniProtKB-KW"/>
</dbReference>
<dbReference type="InterPro" id="IPR021762">
    <property type="entry name" value="DUF3325"/>
</dbReference>
<organism evidence="2 3">
    <name type="scientific">Pseudoteredinibacter isoporae</name>
    <dbReference type="NCBI Taxonomy" id="570281"/>
    <lineage>
        <taxon>Bacteria</taxon>
        <taxon>Pseudomonadati</taxon>
        <taxon>Pseudomonadota</taxon>
        <taxon>Gammaproteobacteria</taxon>
        <taxon>Cellvibrionales</taxon>
        <taxon>Cellvibrionaceae</taxon>
        <taxon>Pseudoteredinibacter</taxon>
    </lineage>
</organism>
<dbReference type="Proteomes" id="UP000528457">
    <property type="component" value="Unassembled WGS sequence"/>
</dbReference>
<keyword evidence="3" id="KW-1185">Reference proteome</keyword>
<gene>
    <name evidence="2" type="ORF">HNR48_003937</name>
</gene>
<keyword evidence="1" id="KW-0812">Transmembrane</keyword>
<evidence type="ECO:0000313" key="2">
    <source>
        <dbReference type="EMBL" id="MBB6523623.1"/>
    </source>
</evidence>
<accession>A0A7X0MXM5</accession>
<keyword evidence="2" id="KW-0436">Ligase</keyword>
<comment type="caution">
    <text evidence="2">The sequence shown here is derived from an EMBL/GenBank/DDBJ whole genome shotgun (WGS) entry which is preliminary data.</text>
</comment>
<feature type="transmembrane region" description="Helical" evidence="1">
    <location>
        <begin position="66"/>
        <end position="84"/>
    </location>
</feature>
<keyword evidence="1" id="KW-0472">Membrane</keyword>
<feature type="transmembrane region" description="Helical" evidence="1">
    <location>
        <begin position="39"/>
        <end position="59"/>
    </location>
</feature>
<sequence length="109" mass="12097">MMLAFLFMLLGLIALSMVDKRHQKQVYANFNFQIDVRGGWYKLLAWPCLVFSGYFVFAAHGIALGTVYYVASITFASLLISIALSYQPRALIVMIIASLLLLTGSLLNG</sequence>
<dbReference type="EMBL" id="JACHHT010000004">
    <property type="protein sequence ID" value="MBB6523623.1"/>
    <property type="molecule type" value="Genomic_DNA"/>
</dbReference>
<name>A0A7X0MXM5_9GAMM</name>
<evidence type="ECO:0000256" key="1">
    <source>
        <dbReference type="SAM" id="Phobius"/>
    </source>
</evidence>
<feature type="transmembrane region" description="Helical" evidence="1">
    <location>
        <begin position="90"/>
        <end position="107"/>
    </location>
</feature>
<evidence type="ECO:0000313" key="3">
    <source>
        <dbReference type="Proteomes" id="UP000528457"/>
    </source>
</evidence>
<proteinExistence type="predicted"/>